<dbReference type="EMBL" id="BARS01031931">
    <property type="protein sequence ID" value="GAG23735.1"/>
    <property type="molecule type" value="Genomic_DNA"/>
</dbReference>
<proteinExistence type="predicted"/>
<comment type="caution">
    <text evidence="1">The sequence shown here is derived from an EMBL/GenBank/DDBJ whole genome shotgun (WGS) entry which is preliminary data.</text>
</comment>
<evidence type="ECO:0000313" key="1">
    <source>
        <dbReference type="EMBL" id="GAG23735.1"/>
    </source>
</evidence>
<feature type="non-terminal residue" evidence="1">
    <location>
        <position position="59"/>
    </location>
</feature>
<sequence>MTEGDDWKYHARRMLIESVMNEIDISKEPNEVYMDVFYAVSTCGLHIKAKKEGLFDQEQ</sequence>
<reference evidence="1" key="1">
    <citation type="journal article" date="2014" name="Front. Microbiol.">
        <title>High frequency of phylogenetically diverse reductive dehalogenase-homologous genes in deep subseafloor sedimentary metagenomes.</title>
        <authorList>
            <person name="Kawai M."/>
            <person name="Futagami T."/>
            <person name="Toyoda A."/>
            <person name="Takaki Y."/>
            <person name="Nishi S."/>
            <person name="Hori S."/>
            <person name="Arai W."/>
            <person name="Tsubouchi T."/>
            <person name="Morono Y."/>
            <person name="Uchiyama I."/>
            <person name="Ito T."/>
            <person name="Fujiyama A."/>
            <person name="Inagaki F."/>
            <person name="Takami H."/>
        </authorList>
    </citation>
    <scope>NUCLEOTIDE SEQUENCE</scope>
    <source>
        <strain evidence="1">Expedition CK06-06</strain>
    </source>
</reference>
<organism evidence="1">
    <name type="scientific">marine sediment metagenome</name>
    <dbReference type="NCBI Taxonomy" id="412755"/>
    <lineage>
        <taxon>unclassified sequences</taxon>
        <taxon>metagenomes</taxon>
        <taxon>ecological metagenomes</taxon>
    </lineage>
</organism>
<protein>
    <submittedName>
        <fullName evidence="1">Uncharacterized protein</fullName>
    </submittedName>
</protein>
<gene>
    <name evidence="1" type="ORF">S01H1_49621</name>
</gene>
<dbReference type="AlphaFoldDB" id="X0VZJ7"/>
<accession>X0VZJ7</accession>
<name>X0VZJ7_9ZZZZ</name>